<evidence type="ECO:0000256" key="4">
    <source>
        <dbReference type="ARBA" id="ARBA00068096"/>
    </source>
</evidence>
<dbReference type="FunFam" id="2.40.10.10:FF:000038">
    <property type="entry name" value="Serine protease"/>
    <property type="match status" value="1"/>
</dbReference>
<proteinExistence type="predicted"/>
<evidence type="ECO:0000256" key="2">
    <source>
        <dbReference type="ARBA" id="ARBA00022525"/>
    </source>
</evidence>
<dbReference type="PRINTS" id="PR00722">
    <property type="entry name" value="CHYMOTRYPSIN"/>
</dbReference>
<dbReference type="InterPro" id="IPR001254">
    <property type="entry name" value="Trypsin_dom"/>
</dbReference>
<name>A0A482W8I5_ASBVE</name>
<evidence type="ECO:0000256" key="1">
    <source>
        <dbReference type="ARBA" id="ARBA00004613"/>
    </source>
</evidence>
<keyword evidence="3" id="KW-1015">Disulfide bond</keyword>
<sequence length="298" mass="33065">MDCPSSVEVCCDPKDIINPPKPTSPPRPKGCGYRNGNGVGFRIVSLVDHEAEFGEFPWMIAVYQREPFGGNPRSGKEVDYLCGGALIHPKVVVTVAHCVKNKKVQLTVRAGEWDTQTDKELYPQQDRDVASVTIHPQYYSGGYHNDIALLFLEDPVELAPHINVVCLPPQDTVVDDARCFSSGWGKDVFGKEGRRQVILKKIDLPMMPRGQCQENLRRTRLGSHFKLHQSFVCAGGEKGKDTCTGDGGGPLACPIQGYHERYFQVGIVAWGVGCGDYNVPGVYVHVAHFRKWIDEQLI</sequence>
<reference evidence="7 8" key="1">
    <citation type="submission" date="2017-03" db="EMBL/GenBank/DDBJ databases">
        <title>Genome of the blue death feigning beetle - Asbolus verrucosus.</title>
        <authorList>
            <person name="Rider S.D."/>
        </authorList>
    </citation>
    <scope>NUCLEOTIDE SEQUENCE [LARGE SCALE GENOMIC DNA]</scope>
    <source>
        <strain evidence="7">Butters</strain>
        <tissue evidence="7">Head and leg muscle</tissue>
    </source>
</reference>
<dbReference type="EMBL" id="QDEB01016772">
    <property type="protein sequence ID" value="RZC41480.1"/>
    <property type="molecule type" value="Genomic_DNA"/>
</dbReference>
<evidence type="ECO:0000259" key="6">
    <source>
        <dbReference type="PROSITE" id="PS50240"/>
    </source>
</evidence>
<evidence type="ECO:0000313" key="7">
    <source>
        <dbReference type="EMBL" id="RZC41480.1"/>
    </source>
</evidence>
<comment type="subcellular location">
    <subcellularLocation>
        <location evidence="1">Secreted</location>
    </subcellularLocation>
</comment>
<dbReference type="GO" id="GO:0006508">
    <property type="term" value="P:proteolysis"/>
    <property type="evidence" value="ECO:0007669"/>
    <property type="project" value="InterPro"/>
</dbReference>
<dbReference type="InterPro" id="IPR009003">
    <property type="entry name" value="Peptidase_S1_PA"/>
</dbReference>
<protein>
    <recommendedName>
        <fullName evidence="4">Phenoloxidase-activating factor 2</fullName>
    </recommendedName>
    <alternativeName>
        <fullName evidence="5">Prophenoloxidase-activating factor II</fullName>
    </alternativeName>
</protein>
<feature type="domain" description="Peptidase S1" evidence="6">
    <location>
        <begin position="43"/>
        <end position="298"/>
    </location>
</feature>
<dbReference type="Gene3D" id="2.40.10.10">
    <property type="entry name" value="Trypsin-like serine proteases"/>
    <property type="match status" value="2"/>
</dbReference>
<keyword evidence="8" id="KW-1185">Reference proteome</keyword>
<evidence type="ECO:0000256" key="3">
    <source>
        <dbReference type="ARBA" id="ARBA00023157"/>
    </source>
</evidence>
<dbReference type="PROSITE" id="PS50240">
    <property type="entry name" value="TRYPSIN_DOM"/>
    <property type="match status" value="1"/>
</dbReference>
<accession>A0A482W8I5</accession>
<evidence type="ECO:0000313" key="8">
    <source>
        <dbReference type="Proteomes" id="UP000292052"/>
    </source>
</evidence>
<dbReference type="PANTHER" id="PTHR24258:SF129">
    <property type="entry name" value="LP15124P-RELATED"/>
    <property type="match status" value="1"/>
</dbReference>
<dbReference type="InterPro" id="IPR001314">
    <property type="entry name" value="Peptidase_S1A"/>
</dbReference>
<dbReference type="GO" id="GO:0005576">
    <property type="term" value="C:extracellular region"/>
    <property type="evidence" value="ECO:0007669"/>
    <property type="project" value="UniProtKB-SubCell"/>
</dbReference>
<dbReference type="Pfam" id="PF00089">
    <property type="entry name" value="Trypsin"/>
    <property type="match status" value="1"/>
</dbReference>
<dbReference type="STRING" id="1661398.A0A482W8I5"/>
<dbReference type="SUPFAM" id="SSF50494">
    <property type="entry name" value="Trypsin-like serine proteases"/>
    <property type="match status" value="1"/>
</dbReference>
<keyword evidence="2" id="KW-0964">Secreted</keyword>
<dbReference type="PANTHER" id="PTHR24258">
    <property type="entry name" value="SERINE PROTEASE-RELATED"/>
    <property type="match status" value="1"/>
</dbReference>
<comment type="caution">
    <text evidence="7">The sequence shown here is derived from an EMBL/GenBank/DDBJ whole genome shotgun (WGS) entry which is preliminary data.</text>
</comment>
<dbReference type="GO" id="GO:0004252">
    <property type="term" value="F:serine-type endopeptidase activity"/>
    <property type="evidence" value="ECO:0007669"/>
    <property type="project" value="InterPro"/>
</dbReference>
<dbReference type="InterPro" id="IPR043504">
    <property type="entry name" value="Peptidase_S1_PA_chymotrypsin"/>
</dbReference>
<evidence type="ECO:0000256" key="5">
    <source>
        <dbReference type="ARBA" id="ARBA00076468"/>
    </source>
</evidence>
<dbReference type="Proteomes" id="UP000292052">
    <property type="component" value="Unassembled WGS sequence"/>
</dbReference>
<gene>
    <name evidence="7" type="ORF">BDFB_014198</name>
</gene>
<feature type="non-terminal residue" evidence="7">
    <location>
        <position position="298"/>
    </location>
</feature>
<organism evidence="7 8">
    <name type="scientific">Asbolus verrucosus</name>
    <name type="common">Desert ironclad beetle</name>
    <dbReference type="NCBI Taxonomy" id="1661398"/>
    <lineage>
        <taxon>Eukaryota</taxon>
        <taxon>Metazoa</taxon>
        <taxon>Ecdysozoa</taxon>
        <taxon>Arthropoda</taxon>
        <taxon>Hexapoda</taxon>
        <taxon>Insecta</taxon>
        <taxon>Pterygota</taxon>
        <taxon>Neoptera</taxon>
        <taxon>Endopterygota</taxon>
        <taxon>Coleoptera</taxon>
        <taxon>Polyphaga</taxon>
        <taxon>Cucujiformia</taxon>
        <taxon>Tenebrionidae</taxon>
        <taxon>Pimeliinae</taxon>
        <taxon>Asbolus</taxon>
    </lineage>
</organism>
<dbReference type="AlphaFoldDB" id="A0A482W8I5"/>
<dbReference type="OrthoDB" id="6261922at2759"/>
<dbReference type="SMART" id="SM00020">
    <property type="entry name" value="Tryp_SPc"/>
    <property type="match status" value="1"/>
</dbReference>
<dbReference type="CDD" id="cd00190">
    <property type="entry name" value="Tryp_SPc"/>
    <property type="match status" value="1"/>
</dbReference>